<dbReference type="RefSeq" id="XP_017344178.1">
    <property type="nucleotide sequence ID" value="XM_017488689.3"/>
</dbReference>
<protein>
    <submittedName>
        <fullName evidence="4 5">Uncharacterized protein LOC108276768</fullName>
    </submittedName>
</protein>
<sequence length="240" mass="28310">MYSRTVKETNDKKEDIVPELSIKFRISRMMSRMMSRISTITSRIFRIMSFNEVGPDIQWCAILGFLTLVLVCIYYILCPSIAFLWNVMTTVISVMSSHISHHVAEQHGELKNTFSEVMKWTQQRTRREEMDFFRQEFLKQEDMIQSLRSDVKDLRFLLEDATRSMKELQIQMARLIKEYSENQKDMAQLLMSDVHTLKLFKVDAATKLTDLQKELHILKNDGTRMTDKSSDTQPLLDHNR</sequence>
<evidence type="ECO:0000313" key="5">
    <source>
        <dbReference type="RefSeq" id="XP_017344178.1"/>
    </source>
</evidence>
<reference evidence="3" key="1">
    <citation type="journal article" date="2016" name="Nat. Commun.">
        <title>The channel catfish genome sequence provides insights into the evolution of scale formation in teleosts.</title>
        <authorList>
            <person name="Liu Z."/>
            <person name="Liu S."/>
            <person name="Yao J."/>
            <person name="Bao L."/>
            <person name="Zhang J."/>
            <person name="Li Y."/>
            <person name="Jiang C."/>
            <person name="Sun L."/>
            <person name="Wang R."/>
            <person name="Zhang Y."/>
            <person name="Zhou T."/>
            <person name="Zeng Q."/>
            <person name="Fu Q."/>
            <person name="Gao S."/>
            <person name="Li N."/>
            <person name="Koren S."/>
            <person name="Jiang Y."/>
            <person name="Zimin A."/>
            <person name="Xu P."/>
            <person name="Phillippy A.M."/>
            <person name="Geng X."/>
            <person name="Song L."/>
            <person name="Sun F."/>
            <person name="Li C."/>
            <person name="Wang X."/>
            <person name="Chen A."/>
            <person name="Jin Y."/>
            <person name="Yuan Z."/>
            <person name="Yang Y."/>
            <person name="Tan S."/>
            <person name="Peatman E."/>
            <person name="Lu J."/>
            <person name="Qin Z."/>
            <person name="Dunham R."/>
            <person name="Li Z."/>
            <person name="Sonstegard T."/>
            <person name="Feng J."/>
            <person name="Danzmann R.G."/>
            <person name="Schroeder S."/>
            <person name="Scheffler B."/>
            <person name="Duke M.V."/>
            <person name="Ballard L."/>
            <person name="Kucuktas H."/>
            <person name="Kaltenboeck L."/>
            <person name="Liu H."/>
            <person name="Armbruster J."/>
            <person name="Xie Y."/>
            <person name="Kirby M.L."/>
            <person name="Tian Y."/>
            <person name="Flanagan M.E."/>
            <person name="Mu W."/>
            <person name="Waldbieser G.C."/>
        </authorList>
    </citation>
    <scope>NUCLEOTIDE SEQUENCE [LARGE SCALE GENOMIC DNA]</scope>
    <source>
        <strain evidence="3">SDA103</strain>
    </source>
</reference>
<feature type="coiled-coil region" evidence="1">
    <location>
        <begin position="151"/>
        <end position="221"/>
    </location>
</feature>
<organism evidence="3 4">
    <name type="scientific">Ictalurus punctatus</name>
    <name type="common">Channel catfish</name>
    <name type="synonym">Silurus punctatus</name>
    <dbReference type="NCBI Taxonomy" id="7998"/>
    <lineage>
        <taxon>Eukaryota</taxon>
        <taxon>Metazoa</taxon>
        <taxon>Chordata</taxon>
        <taxon>Craniata</taxon>
        <taxon>Vertebrata</taxon>
        <taxon>Euteleostomi</taxon>
        <taxon>Actinopterygii</taxon>
        <taxon>Neopterygii</taxon>
        <taxon>Teleostei</taxon>
        <taxon>Ostariophysi</taxon>
        <taxon>Siluriformes</taxon>
        <taxon>Ictaluridae</taxon>
        <taxon>Ictalurus</taxon>
    </lineage>
</organism>
<dbReference type="Proteomes" id="UP000221080">
    <property type="component" value="Chromosome 16"/>
</dbReference>
<dbReference type="RefSeq" id="XP_017344177.1">
    <property type="nucleotide sequence ID" value="XM_017488688.3"/>
</dbReference>
<dbReference type="KEGG" id="ipu:108276768"/>
<evidence type="ECO:0000256" key="2">
    <source>
        <dbReference type="SAM" id="Phobius"/>
    </source>
</evidence>
<name>A0A2D0SN93_ICTPU</name>
<accession>A0A2D0SN93</accession>
<feature type="transmembrane region" description="Helical" evidence="2">
    <location>
        <begin position="62"/>
        <end position="85"/>
    </location>
</feature>
<evidence type="ECO:0000313" key="4">
    <source>
        <dbReference type="RefSeq" id="XP_017344177.1"/>
    </source>
</evidence>
<keyword evidence="1" id="KW-0175">Coiled coil</keyword>
<evidence type="ECO:0000256" key="1">
    <source>
        <dbReference type="SAM" id="Coils"/>
    </source>
</evidence>
<keyword evidence="2" id="KW-0472">Membrane</keyword>
<dbReference type="GeneID" id="108276768"/>
<proteinExistence type="predicted"/>
<keyword evidence="2" id="KW-0812">Transmembrane</keyword>
<reference evidence="4 5" key="2">
    <citation type="submission" date="2025-04" db="UniProtKB">
        <authorList>
            <consortium name="RefSeq"/>
        </authorList>
    </citation>
    <scope>IDENTIFICATION</scope>
    <source>
        <tissue evidence="4 5">Blood</tissue>
    </source>
</reference>
<dbReference type="AlphaFoldDB" id="A0A2D0SN93"/>
<evidence type="ECO:0000313" key="3">
    <source>
        <dbReference type="Proteomes" id="UP000221080"/>
    </source>
</evidence>
<keyword evidence="2" id="KW-1133">Transmembrane helix</keyword>
<gene>
    <name evidence="4 5" type="primary">LOC108276768</name>
</gene>
<keyword evidence="3" id="KW-1185">Reference proteome</keyword>